<dbReference type="Proteomes" id="UP001489902">
    <property type="component" value="Chromosome 5"/>
</dbReference>
<feature type="domain" description="SMP-30/Gluconolactonase/LRE-like region" evidence="1">
    <location>
        <begin position="238"/>
        <end position="336"/>
    </location>
</feature>
<evidence type="ECO:0000259" key="1">
    <source>
        <dbReference type="Pfam" id="PF08450"/>
    </source>
</evidence>
<gene>
    <name evidence="2" type="ORF">QYS62_008470</name>
</gene>
<dbReference type="PANTHER" id="PTHR42060:SF1">
    <property type="entry name" value="NHL REPEAT-CONTAINING PROTEIN"/>
    <property type="match status" value="1"/>
</dbReference>
<keyword evidence="3" id="KW-1185">Reference proteome</keyword>
<sequence length="353" mass="37861">MGVGVNSAGQHVSPTVTTHSLSSFKHTLKSTDHLSKTFTMRYTISACLIALASAGAIYNSKSSLPQVHEIVQVPNVWFENAALRSNGDLLLTTIGEGKIYTLNTATKPPKPHAVVTVDGVNALSGIVEVAQDVFAVTGHVFEGNVLNNTMNLSLLKFSGSGVSVRTVFEKSKYGPVNGIVALPHHRHVILAADSARGEVLRIDTTTGHIEVAIKDDQLAPIAGGLFPVGVNGLKIFKNYLYFTNTARQALGRVKIDNMGNRIGDIQIIAKLEKDSQYAPDDLAIDKHGNAYVVYWQDRLVKITPQGKQTVLVEGLLAGPTSAVFSKDHKTLYVVTAGQNDDKVSGGQVVEVKL</sequence>
<protein>
    <submittedName>
        <fullName evidence="2">SGL domain-containing protein</fullName>
    </submittedName>
</protein>
<dbReference type="SUPFAM" id="SSF63829">
    <property type="entry name" value="Calcium-dependent phosphotriesterase"/>
    <property type="match status" value="1"/>
</dbReference>
<dbReference type="InterPro" id="IPR052998">
    <property type="entry name" value="Hetero-Diels-Alderase-like"/>
</dbReference>
<evidence type="ECO:0000313" key="3">
    <source>
        <dbReference type="Proteomes" id="UP001489902"/>
    </source>
</evidence>
<name>A0ABZ2X2N5_9HYPO</name>
<proteinExistence type="predicted"/>
<dbReference type="InterPro" id="IPR011042">
    <property type="entry name" value="6-blade_b-propeller_TolB-like"/>
</dbReference>
<dbReference type="Gene3D" id="2.120.10.30">
    <property type="entry name" value="TolB, C-terminal domain"/>
    <property type="match status" value="1"/>
</dbReference>
<dbReference type="InterPro" id="IPR013658">
    <property type="entry name" value="SGL"/>
</dbReference>
<evidence type="ECO:0000313" key="2">
    <source>
        <dbReference type="EMBL" id="WZH47326.1"/>
    </source>
</evidence>
<dbReference type="EMBL" id="CP151264">
    <property type="protein sequence ID" value="WZH47326.1"/>
    <property type="molecule type" value="Genomic_DNA"/>
</dbReference>
<accession>A0ABZ2X2N5</accession>
<organism evidence="2 3">
    <name type="scientific">Fusarium acuminatum</name>
    <dbReference type="NCBI Taxonomy" id="5515"/>
    <lineage>
        <taxon>Eukaryota</taxon>
        <taxon>Fungi</taxon>
        <taxon>Dikarya</taxon>
        <taxon>Ascomycota</taxon>
        <taxon>Pezizomycotina</taxon>
        <taxon>Sordariomycetes</taxon>
        <taxon>Hypocreomycetidae</taxon>
        <taxon>Hypocreales</taxon>
        <taxon>Nectriaceae</taxon>
        <taxon>Fusarium</taxon>
        <taxon>Fusarium tricinctum species complex</taxon>
    </lineage>
</organism>
<reference evidence="2 3" key="1">
    <citation type="submission" date="2024-04" db="EMBL/GenBank/DDBJ databases">
        <title>Complete genome sequence of Fusarium acuminatum.</title>
        <authorList>
            <person name="Lan B."/>
        </authorList>
    </citation>
    <scope>NUCLEOTIDE SEQUENCE [LARGE SCALE GENOMIC DNA]</scope>
    <source>
        <strain evidence="2">1A</strain>
    </source>
</reference>
<dbReference type="PANTHER" id="PTHR42060">
    <property type="entry name" value="NHL REPEAT-CONTAINING PROTEIN-RELATED"/>
    <property type="match status" value="1"/>
</dbReference>
<dbReference type="Pfam" id="PF08450">
    <property type="entry name" value="SGL"/>
    <property type="match status" value="1"/>
</dbReference>